<dbReference type="PROSITE" id="PS51450">
    <property type="entry name" value="LRR"/>
    <property type="match status" value="4"/>
</dbReference>
<dbReference type="InterPro" id="IPR003591">
    <property type="entry name" value="Leu-rich_rpt_typical-subtyp"/>
</dbReference>
<dbReference type="InterPro" id="IPR032675">
    <property type="entry name" value="LRR_dom_sf"/>
</dbReference>
<dbReference type="SMART" id="SM00365">
    <property type="entry name" value="LRR_SD22"/>
    <property type="match status" value="5"/>
</dbReference>
<evidence type="ECO:0000256" key="2">
    <source>
        <dbReference type="ARBA" id="ARBA00022737"/>
    </source>
</evidence>
<accession>A0A2P2J894</accession>
<protein>
    <recommendedName>
        <fullName evidence="5">Protein phosphatase 1 regulatory subunit 7</fullName>
    </recommendedName>
</protein>
<dbReference type="AlphaFoldDB" id="A0A2P2J894"/>
<dbReference type="InterPro" id="IPR050836">
    <property type="entry name" value="SDS22/Internalin_LRR"/>
</dbReference>
<evidence type="ECO:0000313" key="4">
    <source>
        <dbReference type="EMBL" id="MBW89693.1"/>
    </source>
</evidence>
<feature type="region of interest" description="Disordered" evidence="3">
    <location>
        <begin position="457"/>
        <end position="481"/>
    </location>
</feature>
<dbReference type="PANTHER" id="PTHR46652:SF7">
    <property type="entry name" value="LEUCINE-RICH REPEAT AND IQ DOMAIN-CONTAINING PROTEIN 1"/>
    <property type="match status" value="1"/>
</dbReference>
<evidence type="ECO:0000256" key="1">
    <source>
        <dbReference type="ARBA" id="ARBA00022614"/>
    </source>
</evidence>
<dbReference type="EMBL" id="GGEC01009210">
    <property type="protein sequence ID" value="MBW89693.1"/>
    <property type="molecule type" value="Transcribed_RNA"/>
</dbReference>
<evidence type="ECO:0000256" key="3">
    <source>
        <dbReference type="SAM" id="MobiDB-lite"/>
    </source>
</evidence>
<proteinExistence type="predicted"/>
<feature type="compositionally biased region" description="Gly residues" evidence="3">
    <location>
        <begin position="471"/>
        <end position="481"/>
    </location>
</feature>
<dbReference type="InterPro" id="IPR001611">
    <property type="entry name" value="Leu-rich_rpt"/>
</dbReference>
<organism evidence="4">
    <name type="scientific">Rhizophora mucronata</name>
    <name type="common">Asiatic mangrove</name>
    <dbReference type="NCBI Taxonomy" id="61149"/>
    <lineage>
        <taxon>Eukaryota</taxon>
        <taxon>Viridiplantae</taxon>
        <taxon>Streptophyta</taxon>
        <taxon>Embryophyta</taxon>
        <taxon>Tracheophyta</taxon>
        <taxon>Spermatophyta</taxon>
        <taxon>Magnoliopsida</taxon>
        <taxon>eudicotyledons</taxon>
        <taxon>Gunneridae</taxon>
        <taxon>Pentapetalae</taxon>
        <taxon>rosids</taxon>
        <taxon>fabids</taxon>
        <taxon>Malpighiales</taxon>
        <taxon>Rhizophoraceae</taxon>
        <taxon>Rhizophora</taxon>
    </lineage>
</organism>
<dbReference type="SMART" id="SM00369">
    <property type="entry name" value="LRR_TYP"/>
    <property type="match status" value="3"/>
</dbReference>
<feature type="region of interest" description="Disordered" evidence="3">
    <location>
        <begin position="292"/>
        <end position="401"/>
    </location>
</feature>
<keyword evidence="2" id="KW-0677">Repeat</keyword>
<name>A0A2P2J894_RHIMU</name>
<keyword evidence="1" id="KW-0433">Leucine-rich repeat</keyword>
<sequence>MASLSSQQVLKDKQTRDPNSIAFLSLTHKFLSDVSCLSEFKNLERLDLAFNSLTSIEGLRSCINLKWLSVVQNKLQSLSGIQALSKLTVLNAGKNKLKSMDEVRPLVSLRALILNDNEIVTISGLDQMKELNTLVLSRNPVCEIGESLSKVKSITKLSLSYCELWTIGSSLKYCIELKELRLAHNEITALPVELSYNKNLQNLDLGNNVIIRWTDVKVLSSLVGLKNLNLLGNPIAEKVKLVKKIQHRLPNLHVFNARTINKVNKGGNGDTVERNDDFARLPPEELEVHKKKRTKEMKEKKFSTDEMNQQKSNKVGNASDLEMEKDFKEKRKNARDKHSVKQEIPFFKDNNAQVEKKVERKTKKKNDDLLHKGLLVQEDGQTTSGKKKKRQRPEEQRGEIDIFDDRETSFADLLTVNAAESPKLGGLDKIGRIDHDITAAGGMVSVTVRRKRHKIWGKDPTGELTPAAEIGMGGQSTWGDE</sequence>
<feature type="compositionally biased region" description="Basic and acidic residues" evidence="3">
    <location>
        <begin position="392"/>
        <end position="401"/>
    </location>
</feature>
<reference evidence="4" key="1">
    <citation type="submission" date="2018-02" db="EMBL/GenBank/DDBJ databases">
        <title>Rhizophora mucronata_Transcriptome.</title>
        <authorList>
            <person name="Meera S.P."/>
            <person name="Sreeshan A."/>
            <person name="Augustine A."/>
        </authorList>
    </citation>
    <scope>NUCLEOTIDE SEQUENCE</scope>
    <source>
        <tissue evidence="4">Leaf</tissue>
    </source>
</reference>
<evidence type="ECO:0008006" key="5">
    <source>
        <dbReference type="Google" id="ProtNLM"/>
    </source>
</evidence>
<dbReference type="Gene3D" id="3.80.10.10">
    <property type="entry name" value="Ribonuclease Inhibitor"/>
    <property type="match status" value="2"/>
</dbReference>
<feature type="compositionally biased region" description="Polar residues" evidence="3">
    <location>
        <begin position="305"/>
        <end position="316"/>
    </location>
</feature>
<dbReference type="SUPFAM" id="SSF52058">
    <property type="entry name" value="L domain-like"/>
    <property type="match status" value="1"/>
</dbReference>
<dbReference type="PANTHER" id="PTHR46652">
    <property type="entry name" value="LEUCINE-RICH REPEAT AND IQ DOMAIN-CONTAINING PROTEIN 1-RELATED"/>
    <property type="match status" value="1"/>
</dbReference>